<dbReference type="InterPro" id="IPR010921">
    <property type="entry name" value="Trp_repressor/repl_initiator"/>
</dbReference>
<accession>A0A4Y9EU19</accession>
<name>A0A4Y9EU19_9SPHN</name>
<dbReference type="Gene3D" id="1.10.10.10">
    <property type="entry name" value="Winged helix-like DNA-binding domain superfamily/Winged helix DNA-binding domain"/>
    <property type="match status" value="1"/>
</dbReference>
<evidence type="ECO:0000313" key="2">
    <source>
        <dbReference type="Proteomes" id="UP000297737"/>
    </source>
</evidence>
<dbReference type="Proteomes" id="UP000297737">
    <property type="component" value="Unassembled WGS sequence"/>
</dbReference>
<sequence length="101" mass="11347">MATLASKPLHDGFPDSVIGPLGTPLTLAQLPPPDTRRWVVRRKAEVLAGIRGGLLTRSEACSRYRISEEELQLWERAHDCAGVPSLRVTRVQVYRPVFERK</sequence>
<dbReference type="InterPro" id="IPR009534">
    <property type="entry name" value="DUF1153"/>
</dbReference>
<dbReference type="SUPFAM" id="SSF48295">
    <property type="entry name" value="TrpR-like"/>
    <property type="match status" value="1"/>
</dbReference>
<organism evidence="1 2">
    <name type="scientific">Glacieibacterium arshaanense</name>
    <dbReference type="NCBI Taxonomy" id="2511025"/>
    <lineage>
        <taxon>Bacteria</taxon>
        <taxon>Pseudomonadati</taxon>
        <taxon>Pseudomonadota</taxon>
        <taxon>Alphaproteobacteria</taxon>
        <taxon>Sphingomonadales</taxon>
        <taxon>Sphingosinicellaceae</taxon>
        <taxon>Glacieibacterium</taxon>
    </lineage>
</organism>
<dbReference type="EMBL" id="SIHO01000001">
    <property type="protein sequence ID" value="TFU06408.1"/>
    <property type="molecule type" value="Genomic_DNA"/>
</dbReference>
<dbReference type="GO" id="GO:0043565">
    <property type="term" value="F:sequence-specific DNA binding"/>
    <property type="evidence" value="ECO:0007669"/>
    <property type="project" value="InterPro"/>
</dbReference>
<dbReference type="InterPro" id="IPR036388">
    <property type="entry name" value="WH-like_DNA-bd_sf"/>
</dbReference>
<proteinExistence type="predicted"/>
<protein>
    <submittedName>
        <fullName evidence="1">DUF1153 domain-containing protein</fullName>
    </submittedName>
</protein>
<keyword evidence="2" id="KW-1185">Reference proteome</keyword>
<dbReference type="AlphaFoldDB" id="A0A4Y9EU19"/>
<dbReference type="RefSeq" id="WP_135245132.1">
    <property type="nucleotide sequence ID" value="NZ_SIHO01000001.1"/>
</dbReference>
<comment type="caution">
    <text evidence="1">The sequence shown here is derived from an EMBL/GenBank/DDBJ whole genome shotgun (WGS) entry which is preliminary data.</text>
</comment>
<gene>
    <name evidence="1" type="ORF">EUV02_05310</name>
</gene>
<dbReference type="OrthoDB" id="9796775at2"/>
<reference evidence="1 2" key="1">
    <citation type="submission" date="2019-02" db="EMBL/GenBank/DDBJ databases">
        <title>Polymorphobacter sp. isolated from the lake at the Tibet of China.</title>
        <authorList>
            <person name="Li A."/>
        </authorList>
    </citation>
    <scope>NUCLEOTIDE SEQUENCE [LARGE SCALE GENOMIC DNA]</scope>
    <source>
        <strain evidence="1 2">DJ1R-1</strain>
    </source>
</reference>
<dbReference type="Pfam" id="PF06627">
    <property type="entry name" value="DUF1153"/>
    <property type="match status" value="1"/>
</dbReference>
<evidence type="ECO:0000313" key="1">
    <source>
        <dbReference type="EMBL" id="TFU06408.1"/>
    </source>
</evidence>